<dbReference type="GO" id="GO:0008033">
    <property type="term" value="P:tRNA processing"/>
    <property type="evidence" value="ECO:0007669"/>
    <property type="project" value="UniProtKB-KW"/>
</dbReference>
<dbReference type="PANTHER" id="PTHR12209:SF0">
    <property type="entry name" value="EKC_KEOPS COMPLEX SUBUNIT TP53RK"/>
    <property type="match status" value="1"/>
</dbReference>
<organism evidence="12 13">
    <name type="scientific">Candidatus Argoarchaeum ethanivorans</name>
    <dbReference type="NCBI Taxonomy" id="2608793"/>
    <lineage>
        <taxon>Archaea</taxon>
        <taxon>Methanobacteriati</taxon>
        <taxon>Methanobacteriota</taxon>
        <taxon>Stenosarchaea group</taxon>
        <taxon>Methanomicrobia</taxon>
        <taxon>Methanosarcinales</taxon>
        <taxon>Methanosarcinales incertae sedis</taxon>
        <taxon>GOM Arc I cluster</taxon>
        <taxon>Candidatus Argoarchaeum</taxon>
    </lineage>
</organism>
<protein>
    <recommendedName>
        <fullName evidence="2">non-specific serine/threonine protein kinase</fullName>
        <ecNumber evidence="2">2.7.11.1</ecNumber>
    </recommendedName>
</protein>
<keyword evidence="4" id="KW-0808">Transferase</keyword>
<keyword evidence="12" id="KW-0378">Hydrolase</keyword>
<dbReference type="Pfam" id="PF01163">
    <property type="entry name" value="RIO1"/>
    <property type="match status" value="1"/>
</dbReference>
<dbReference type="PROSITE" id="PS00109">
    <property type="entry name" value="PROTEIN_KINASE_TYR"/>
    <property type="match status" value="1"/>
</dbReference>
<dbReference type="NCBIfam" id="NF011463">
    <property type="entry name" value="PRK14879.1-4"/>
    <property type="match status" value="1"/>
</dbReference>
<dbReference type="GO" id="GO:0016787">
    <property type="term" value="F:hydrolase activity"/>
    <property type="evidence" value="ECO:0007669"/>
    <property type="project" value="UniProtKB-KW"/>
</dbReference>
<dbReference type="PROSITE" id="PS50011">
    <property type="entry name" value="PROTEIN_KINASE_DOM"/>
    <property type="match status" value="1"/>
</dbReference>
<dbReference type="NCBIfam" id="TIGR03724">
    <property type="entry name" value="arch_bud32"/>
    <property type="match status" value="1"/>
</dbReference>
<evidence type="ECO:0000256" key="2">
    <source>
        <dbReference type="ARBA" id="ARBA00012513"/>
    </source>
</evidence>
<keyword evidence="5" id="KW-0819">tRNA processing</keyword>
<dbReference type="GO" id="GO:0004674">
    <property type="term" value="F:protein serine/threonine kinase activity"/>
    <property type="evidence" value="ECO:0007669"/>
    <property type="project" value="UniProtKB-KW"/>
</dbReference>
<dbReference type="NCBIfam" id="NF011462">
    <property type="entry name" value="PRK14879.1-3"/>
    <property type="match status" value="1"/>
</dbReference>
<name>A0A811TCN3_9EURY</name>
<feature type="domain" description="Protein kinase" evidence="11">
    <location>
        <begin position="1"/>
        <end position="190"/>
    </location>
</feature>
<evidence type="ECO:0000313" key="12">
    <source>
        <dbReference type="EMBL" id="CAD6493209.1"/>
    </source>
</evidence>
<comment type="caution">
    <text evidence="12">The sequence shown here is derived from an EMBL/GenBank/DDBJ whole genome shotgun (WGS) entry which is preliminary data.</text>
</comment>
<dbReference type="InterPro" id="IPR008266">
    <property type="entry name" value="Tyr_kinase_AS"/>
</dbReference>
<dbReference type="EC" id="2.7.11.1" evidence="2"/>
<dbReference type="SUPFAM" id="SSF56112">
    <property type="entry name" value="Protein kinase-like (PK-like)"/>
    <property type="match status" value="1"/>
</dbReference>
<comment type="similarity">
    <text evidence="1">Belongs to the protein kinase superfamily. BUD32 family.</text>
</comment>
<keyword evidence="3" id="KW-0723">Serine/threonine-protein kinase</keyword>
<dbReference type="PANTHER" id="PTHR12209">
    <property type="entry name" value="NON-SPECIFIC SERINE/THREONINE PROTEIN KINASE"/>
    <property type="match status" value="1"/>
</dbReference>
<evidence type="ECO:0000256" key="1">
    <source>
        <dbReference type="ARBA" id="ARBA00010630"/>
    </source>
</evidence>
<evidence type="ECO:0000256" key="7">
    <source>
        <dbReference type="ARBA" id="ARBA00022777"/>
    </source>
</evidence>
<gene>
    <name evidence="12" type="ORF">EMLJLAPB_00475</name>
</gene>
<dbReference type="InterPro" id="IPR022495">
    <property type="entry name" value="Bud32"/>
</dbReference>
<keyword evidence="6" id="KW-0547">Nucleotide-binding</keyword>
<evidence type="ECO:0000256" key="6">
    <source>
        <dbReference type="ARBA" id="ARBA00022741"/>
    </source>
</evidence>
<dbReference type="Gene3D" id="1.10.510.10">
    <property type="entry name" value="Transferase(Phosphotransferase) domain 1"/>
    <property type="match status" value="1"/>
</dbReference>
<dbReference type="InterPro" id="IPR018934">
    <property type="entry name" value="RIO_dom"/>
</dbReference>
<proteinExistence type="inferred from homology"/>
<dbReference type="Proteomes" id="UP000634805">
    <property type="component" value="Unassembled WGS sequence"/>
</dbReference>
<dbReference type="GO" id="GO:0005524">
    <property type="term" value="F:ATP binding"/>
    <property type="evidence" value="ECO:0007669"/>
    <property type="project" value="UniProtKB-KW"/>
</dbReference>
<dbReference type="EMBL" id="CAJHIS010000010">
    <property type="protein sequence ID" value="CAD6493209.1"/>
    <property type="molecule type" value="Genomic_DNA"/>
</dbReference>
<evidence type="ECO:0000256" key="3">
    <source>
        <dbReference type="ARBA" id="ARBA00022527"/>
    </source>
</evidence>
<keyword evidence="7" id="KW-0418">Kinase</keyword>
<evidence type="ECO:0000313" key="13">
    <source>
        <dbReference type="Proteomes" id="UP000634805"/>
    </source>
</evidence>
<evidence type="ECO:0000256" key="5">
    <source>
        <dbReference type="ARBA" id="ARBA00022694"/>
    </source>
</evidence>
<comment type="catalytic activity">
    <reaction evidence="10">
        <text>L-seryl-[protein] + ATP = O-phospho-L-seryl-[protein] + ADP + H(+)</text>
        <dbReference type="Rhea" id="RHEA:17989"/>
        <dbReference type="Rhea" id="RHEA-COMP:9863"/>
        <dbReference type="Rhea" id="RHEA-COMP:11604"/>
        <dbReference type="ChEBI" id="CHEBI:15378"/>
        <dbReference type="ChEBI" id="CHEBI:29999"/>
        <dbReference type="ChEBI" id="CHEBI:30616"/>
        <dbReference type="ChEBI" id="CHEBI:83421"/>
        <dbReference type="ChEBI" id="CHEBI:456216"/>
        <dbReference type="EC" id="2.7.11.1"/>
    </reaction>
</comment>
<dbReference type="InterPro" id="IPR011009">
    <property type="entry name" value="Kinase-like_dom_sf"/>
</dbReference>
<keyword evidence="8" id="KW-0067">ATP-binding</keyword>
<evidence type="ECO:0000256" key="8">
    <source>
        <dbReference type="ARBA" id="ARBA00022840"/>
    </source>
</evidence>
<dbReference type="Gene3D" id="3.30.200.20">
    <property type="entry name" value="Phosphorylase Kinase, domain 1"/>
    <property type="match status" value="1"/>
</dbReference>
<evidence type="ECO:0000256" key="10">
    <source>
        <dbReference type="ARBA" id="ARBA00048679"/>
    </source>
</evidence>
<sequence>MILAAGAEAVIDLVDDVVVKHRIEKKYRLSDIDLKLRQERTRAEAKIMSAARRLGVSTPIIYDLNTVNIVMEYIDGTLLKHVIDTTLVRKAGEIVGILHRGGIIHGDLTTSNMLYHKDRIYLIDFGLAFFDTSTEARGVDVHVFFQTLKSSHEKSEELKTAFMNGYGMMLSEADQVFQRVREIEKRGRYT</sequence>
<evidence type="ECO:0000256" key="4">
    <source>
        <dbReference type="ARBA" id="ARBA00022679"/>
    </source>
</evidence>
<reference evidence="12" key="1">
    <citation type="submission" date="2020-10" db="EMBL/GenBank/DDBJ databases">
        <authorList>
            <person name="Hahn C.J."/>
            <person name="Laso-Perez R."/>
            <person name="Vulcano F."/>
            <person name="Vaziourakis K.-M."/>
            <person name="Stokke R."/>
            <person name="Steen I.H."/>
            <person name="Teske A."/>
            <person name="Boetius A."/>
            <person name="Liebeke M."/>
            <person name="Amann R."/>
            <person name="Knittel K."/>
        </authorList>
    </citation>
    <scope>NUCLEOTIDE SEQUENCE</scope>
    <source>
        <strain evidence="12">Gfbio:e3339647-f889-4370-9287-4fb5cb688e4c:AG392D22_GoMArc1</strain>
    </source>
</reference>
<comment type="catalytic activity">
    <reaction evidence="9">
        <text>L-threonyl-[protein] + ATP = O-phospho-L-threonyl-[protein] + ADP + H(+)</text>
        <dbReference type="Rhea" id="RHEA:46608"/>
        <dbReference type="Rhea" id="RHEA-COMP:11060"/>
        <dbReference type="Rhea" id="RHEA-COMP:11605"/>
        <dbReference type="ChEBI" id="CHEBI:15378"/>
        <dbReference type="ChEBI" id="CHEBI:30013"/>
        <dbReference type="ChEBI" id="CHEBI:30616"/>
        <dbReference type="ChEBI" id="CHEBI:61977"/>
        <dbReference type="ChEBI" id="CHEBI:456216"/>
        <dbReference type="EC" id="2.7.11.1"/>
    </reaction>
</comment>
<dbReference type="AlphaFoldDB" id="A0A811TCN3"/>
<evidence type="ECO:0000256" key="9">
    <source>
        <dbReference type="ARBA" id="ARBA00047899"/>
    </source>
</evidence>
<dbReference type="InterPro" id="IPR000719">
    <property type="entry name" value="Prot_kinase_dom"/>
</dbReference>
<accession>A0A811TCN3</accession>
<evidence type="ECO:0000259" key="11">
    <source>
        <dbReference type="PROSITE" id="PS50011"/>
    </source>
</evidence>
<dbReference type="GO" id="GO:0005829">
    <property type="term" value="C:cytosol"/>
    <property type="evidence" value="ECO:0007669"/>
    <property type="project" value="TreeGrafter"/>
</dbReference>